<dbReference type="GO" id="GO:0016082">
    <property type="term" value="P:synaptic vesicle priming"/>
    <property type="evidence" value="ECO:0007669"/>
    <property type="project" value="TreeGrafter"/>
</dbReference>
<dbReference type="InterPro" id="IPR027080">
    <property type="entry name" value="Unc-13"/>
</dbReference>
<evidence type="ECO:0000256" key="6">
    <source>
        <dbReference type="SAM" id="MobiDB-lite"/>
    </source>
</evidence>
<evidence type="ECO:0000259" key="9">
    <source>
        <dbReference type="PROSITE" id="PS51258"/>
    </source>
</evidence>
<dbReference type="GO" id="GO:0017075">
    <property type="term" value="F:syntaxin-1 binding"/>
    <property type="evidence" value="ECO:0007669"/>
    <property type="project" value="TreeGrafter"/>
</dbReference>
<sequence>MQQMRTTSDLEVARIMERRPQPRVYRNHLPPPLPPPVSPPVASTAKGEGYYLTIRNPYFMTAASHPGCSCPYLKNENHWHSLEQCSCPHEDLHAHFETKNIENIVAMLPSRETDILDDLVDSSSSSEASDVSEVSPRHIVTLHRASALPNKFTSQRQISDEDEPISTLISKSGWLGDFEERKKSLQLISTSTANGAMNRLRPSKEASHRRISEDPVKVEKPVDGTNFLTTFPQTESEPCFKVGRKEYAVNDDKCAGNMGSLTESRASSVTTEKMGEKERNREEESIQSGTSSVSDSGKVEIEKEDRGEEEEEDDDEGGEEEEEEEEDEMTPDEAFNLATADSSSEDFLQTGALVVEEDTPPPPPPSASPPPLTMSAQKRTASVLPASIGQSTTLSGADLVSSGLILHSRVLQTPKPHIFTPHFQISKLLVYRKTLNALAYPISGNTPHNFEVFNATSPTYCYECEGLLWGVARQGLRCSECGVKCHEKCKRLLNADCLQRSAEKSSRHGAEDKAQAAMNSMRSLIHRRLADRPDIFRAIFDIFAIDPVESRARAERLAEVERSILSGASQWSAKLAITVKSAQGLIGKDKSGRSDPYVTVQVGKVRRRTKTVPQELNPTWDEKFWLDEDNDLKSKIRQKFTRESDDFLGQAIIEVRTLGGEMDLWYNLEKRTDKSAVSGAIRLNISIEIKGEENSAPYHIQYTCLHECIFNYLCAKNPPVYLPSQAPKRKSVTEELWRVFFDPLGQEISDEFAMRYGIESIFQAMTHFACLTTKYNCVGVPAQLSTLLANINAFYAHTSSNNSQTASERFAASNFGREKFVKILDNLHNALRIDLSKYRTIFPVSQPERLADMKCTVDVLTSITFFRLKVQELAAPPRTLQVLRECIRACMKATYECLSDNVQALYGGNFQACRAHASALSSSEKSSAESQSDIDPVLGVRSLSYWHKLISLMVSVIEDDRKHYAPVLNQFPQDINLGDLSAEMMWNLLAEDISVGLTQHYEAVLRRLTDTTPTITTSSRQKRSMAMATVEQTGEQITTTRLSKAKIKTSDYLNLCFRIKWFYNTYVRPSRRNRKEDDPEYPKWFEPLVMLWLSENDEVSENYLRNAYERDKRDGFQRSSEHALYSNSVVDVFTQLNQCFDVIRKLECPDRDVEANYMHRFAQTVEKVLLAYSESVQLDFAQFKSDARTACILINNTQQLRVQLEKVYEAMEGEDFNLHEETREQLTKLQVRLKNAVDLLVFAFAGEFEEDIQRSVLEMGRLLQGCKETTYGGGSAEGMEADCENCLRPLMDYFELVLSAQASSCEKTVLKRLLKELWRITMENTEKLVVLPGVSDTKQALPTVLVGPKGTASAKLIGGAQSLLSHVGQNVSAAKILQDFAGESLVGSRGLTPYQCEVLTNCLETVQVYFHAGGRGLKRSFLQRSPELHNLQQALALYSQTTDTLLKDYVTTEIFIMDMISPDDACGYLNVQVEVFKHPGTGEYKAIVKGKDSSYQSCVLPSAGVMVSGLFRPFVEVYLFGPLLTDCKRRFTTKSKSGTISPLFNETFVYYLSSRSDPEWYELQFVVKDYCFGRSDRLVASSLLTLSQALDLGGSAPVRLPLTRRQTQSEAGWTVLRILSQRLATDEVAREFVRVKTECCSAAGTSTVIQAE</sequence>
<dbReference type="InterPro" id="IPR014772">
    <property type="entry name" value="Munc13_dom-2"/>
</dbReference>
<reference evidence="12" key="1">
    <citation type="submission" date="2022-11" db="UniProtKB">
        <authorList>
            <consortium name="WormBaseParasite"/>
        </authorList>
    </citation>
    <scope>IDENTIFICATION</scope>
</reference>
<dbReference type="Pfam" id="PF00168">
    <property type="entry name" value="C2"/>
    <property type="match status" value="2"/>
</dbReference>
<dbReference type="PROSITE" id="PS00479">
    <property type="entry name" value="ZF_DAG_PE_1"/>
    <property type="match status" value="1"/>
</dbReference>
<evidence type="ECO:0000259" key="8">
    <source>
        <dbReference type="PROSITE" id="PS50081"/>
    </source>
</evidence>
<dbReference type="GO" id="GO:0035249">
    <property type="term" value="P:synaptic transmission, glutamatergic"/>
    <property type="evidence" value="ECO:0007669"/>
    <property type="project" value="TreeGrafter"/>
</dbReference>
<keyword evidence="5" id="KW-0175">Coiled coil</keyword>
<dbReference type="InterPro" id="IPR035892">
    <property type="entry name" value="C2_domain_sf"/>
</dbReference>
<protein>
    <submittedName>
        <fullName evidence="12">Uncharacterized protein</fullName>
    </submittedName>
</protein>
<dbReference type="InterPro" id="IPR000008">
    <property type="entry name" value="C2_dom"/>
</dbReference>
<keyword evidence="1" id="KW-0479">Metal-binding</keyword>
<dbReference type="Gene3D" id="1.10.357.50">
    <property type="match status" value="1"/>
</dbReference>
<organism evidence="11 12">
    <name type="scientific">Echinococcus canadensis</name>
    <dbReference type="NCBI Taxonomy" id="519352"/>
    <lineage>
        <taxon>Eukaryota</taxon>
        <taxon>Metazoa</taxon>
        <taxon>Spiralia</taxon>
        <taxon>Lophotrochozoa</taxon>
        <taxon>Platyhelminthes</taxon>
        <taxon>Cestoda</taxon>
        <taxon>Eucestoda</taxon>
        <taxon>Cyclophyllidea</taxon>
        <taxon>Taeniidae</taxon>
        <taxon>Echinococcus</taxon>
        <taxon>Echinococcus canadensis group</taxon>
    </lineage>
</organism>
<dbReference type="PROSITE" id="PS50081">
    <property type="entry name" value="ZF_DAG_PE_2"/>
    <property type="match status" value="1"/>
</dbReference>
<dbReference type="GO" id="GO:0005516">
    <property type="term" value="F:calmodulin binding"/>
    <property type="evidence" value="ECO:0007669"/>
    <property type="project" value="TreeGrafter"/>
</dbReference>
<feature type="domain" description="C2" evidence="7">
    <location>
        <begin position="1465"/>
        <end position="1602"/>
    </location>
</feature>
<dbReference type="GO" id="GO:0043195">
    <property type="term" value="C:terminal bouton"/>
    <property type="evidence" value="ECO:0007669"/>
    <property type="project" value="TreeGrafter"/>
</dbReference>
<feature type="region of interest" description="Disordered" evidence="6">
    <location>
        <begin position="355"/>
        <end position="380"/>
    </location>
</feature>
<dbReference type="GO" id="GO:0019992">
    <property type="term" value="F:diacylglycerol binding"/>
    <property type="evidence" value="ECO:0007669"/>
    <property type="project" value="InterPro"/>
</dbReference>
<proteinExistence type="predicted"/>
<dbReference type="GO" id="GO:0016081">
    <property type="term" value="P:synaptic vesicle docking"/>
    <property type="evidence" value="ECO:0007669"/>
    <property type="project" value="TreeGrafter"/>
</dbReference>
<dbReference type="PROSITE" id="PS50004">
    <property type="entry name" value="C2"/>
    <property type="match status" value="2"/>
</dbReference>
<evidence type="ECO:0000256" key="5">
    <source>
        <dbReference type="SAM" id="Coils"/>
    </source>
</evidence>
<feature type="domain" description="MHD1" evidence="9">
    <location>
        <begin position="1053"/>
        <end position="1176"/>
    </location>
</feature>
<dbReference type="GO" id="GO:0008270">
    <property type="term" value="F:zinc ion binding"/>
    <property type="evidence" value="ECO:0007669"/>
    <property type="project" value="UniProtKB-KW"/>
</dbReference>
<keyword evidence="4" id="KW-0862">Zinc</keyword>
<dbReference type="SMART" id="SM00109">
    <property type="entry name" value="C1"/>
    <property type="match status" value="1"/>
</dbReference>
<dbReference type="GO" id="GO:0099525">
    <property type="term" value="P:presynaptic dense core vesicle exocytosis"/>
    <property type="evidence" value="ECO:0007669"/>
    <property type="project" value="TreeGrafter"/>
</dbReference>
<dbReference type="PROSITE" id="PS51259">
    <property type="entry name" value="MHD2"/>
    <property type="match status" value="1"/>
</dbReference>
<dbReference type="GO" id="GO:0030672">
    <property type="term" value="C:synaptic vesicle membrane"/>
    <property type="evidence" value="ECO:0007669"/>
    <property type="project" value="TreeGrafter"/>
</dbReference>
<dbReference type="WBParaSite" id="maker-E.canG7_contigs_3515-snap-gene-0.33-mRNA-1">
    <property type="protein sequence ID" value="maker-E.canG7_contigs_3515-snap-gene-0.33-mRNA-1"/>
    <property type="gene ID" value="EcG7_04350"/>
</dbReference>
<dbReference type="Gene3D" id="1.20.58.1100">
    <property type="match status" value="1"/>
</dbReference>
<feature type="region of interest" description="Disordered" evidence="6">
    <location>
        <begin position="252"/>
        <end position="331"/>
    </location>
</feature>
<dbReference type="SUPFAM" id="SSF57889">
    <property type="entry name" value="Cysteine-rich domain"/>
    <property type="match status" value="1"/>
</dbReference>
<feature type="domain" description="Phorbol-ester/DAG-type" evidence="8">
    <location>
        <begin position="447"/>
        <end position="497"/>
    </location>
</feature>
<dbReference type="InterPro" id="IPR014770">
    <property type="entry name" value="Munc13_1"/>
</dbReference>
<dbReference type="GO" id="GO:0042734">
    <property type="term" value="C:presynaptic membrane"/>
    <property type="evidence" value="ECO:0007669"/>
    <property type="project" value="TreeGrafter"/>
</dbReference>
<evidence type="ECO:0000256" key="4">
    <source>
        <dbReference type="ARBA" id="ARBA00022833"/>
    </source>
</evidence>
<dbReference type="PANTHER" id="PTHR10480:SF12">
    <property type="entry name" value="UNC-13, ISOFORM E"/>
    <property type="match status" value="1"/>
</dbReference>
<evidence type="ECO:0000313" key="11">
    <source>
        <dbReference type="Proteomes" id="UP000887562"/>
    </source>
</evidence>
<evidence type="ECO:0000256" key="2">
    <source>
        <dbReference type="ARBA" id="ARBA00022737"/>
    </source>
</evidence>
<name>A0A915EY39_9CEST</name>
<evidence type="ECO:0000259" key="10">
    <source>
        <dbReference type="PROSITE" id="PS51259"/>
    </source>
</evidence>
<evidence type="ECO:0000313" key="12">
    <source>
        <dbReference type="WBParaSite" id="maker-E.canG7_contigs_3515-snap-gene-0.33-mRNA-1"/>
    </source>
</evidence>
<dbReference type="Proteomes" id="UP000887562">
    <property type="component" value="Unplaced"/>
</dbReference>
<dbReference type="SUPFAM" id="SSF49562">
    <property type="entry name" value="C2 domain (Calcium/lipid-binding domain, CaLB)"/>
    <property type="match status" value="2"/>
</dbReference>
<dbReference type="SMART" id="SM01145">
    <property type="entry name" value="DUF1041"/>
    <property type="match status" value="1"/>
</dbReference>
<keyword evidence="11" id="KW-1185">Reference proteome</keyword>
<dbReference type="Pfam" id="PF00130">
    <property type="entry name" value="C1_1"/>
    <property type="match status" value="1"/>
</dbReference>
<keyword evidence="3" id="KW-0863">Zinc-finger</keyword>
<evidence type="ECO:0000256" key="1">
    <source>
        <dbReference type="ARBA" id="ARBA00022723"/>
    </source>
</evidence>
<dbReference type="FunFam" id="1.10.357.50:FF:000001">
    <property type="entry name" value="Protein unc-13 homolog B"/>
    <property type="match status" value="1"/>
</dbReference>
<dbReference type="SMART" id="SM00239">
    <property type="entry name" value="C2"/>
    <property type="match status" value="2"/>
</dbReference>
<dbReference type="GO" id="GO:0098831">
    <property type="term" value="C:presynaptic active zone cytoplasmic component"/>
    <property type="evidence" value="ECO:0007669"/>
    <property type="project" value="TreeGrafter"/>
</dbReference>
<dbReference type="GO" id="GO:0031594">
    <property type="term" value="C:neuromuscular junction"/>
    <property type="evidence" value="ECO:0007669"/>
    <property type="project" value="TreeGrafter"/>
</dbReference>
<feature type="compositionally biased region" description="Polar residues" evidence="6">
    <location>
        <begin position="259"/>
        <end position="271"/>
    </location>
</feature>
<feature type="compositionally biased region" description="Basic and acidic residues" evidence="6">
    <location>
        <begin position="297"/>
        <end position="306"/>
    </location>
</feature>
<feature type="coiled-coil region" evidence="5">
    <location>
        <begin position="1194"/>
        <end position="1239"/>
    </location>
</feature>
<dbReference type="GO" id="GO:0061789">
    <property type="term" value="P:dense core granule priming"/>
    <property type="evidence" value="ECO:0007669"/>
    <property type="project" value="TreeGrafter"/>
</dbReference>
<evidence type="ECO:0000256" key="3">
    <source>
        <dbReference type="ARBA" id="ARBA00022771"/>
    </source>
</evidence>
<feature type="compositionally biased region" description="Basic and acidic residues" evidence="6">
    <location>
        <begin position="273"/>
        <end position="284"/>
    </location>
</feature>
<feature type="compositionally biased region" description="Acidic residues" evidence="6">
    <location>
        <begin position="307"/>
        <end position="331"/>
    </location>
</feature>
<feature type="compositionally biased region" description="Pro residues" evidence="6">
    <location>
        <begin position="360"/>
        <end position="372"/>
    </location>
</feature>
<dbReference type="Gene3D" id="2.60.40.150">
    <property type="entry name" value="C2 domain"/>
    <property type="match status" value="2"/>
</dbReference>
<dbReference type="InterPro" id="IPR002219">
    <property type="entry name" value="PKC_DAG/PE"/>
</dbReference>
<dbReference type="Gene3D" id="3.30.60.20">
    <property type="match status" value="1"/>
</dbReference>
<feature type="domain" description="MHD2" evidence="10">
    <location>
        <begin position="1284"/>
        <end position="1449"/>
    </location>
</feature>
<accession>A0A915EY39</accession>
<feature type="compositionally biased region" description="Polar residues" evidence="6">
    <location>
        <begin position="286"/>
        <end position="295"/>
    </location>
</feature>
<evidence type="ECO:0000259" key="7">
    <source>
        <dbReference type="PROSITE" id="PS50004"/>
    </source>
</evidence>
<dbReference type="InterPro" id="IPR010439">
    <property type="entry name" value="MUN_dom"/>
</dbReference>
<keyword evidence="2" id="KW-0677">Repeat</keyword>
<dbReference type="FunFam" id="2.60.40.150:FF:000002">
    <property type="entry name" value="Protein unc-13 homolog B"/>
    <property type="match status" value="1"/>
</dbReference>
<dbReference type="Pfam" id="PF06292">
    <property type="entry name" value="MUN"/>
    <property type="match status" value="2"/>
</dbReference>
<dbReference type="PANTHER" id="PTHR10480">
    <property type="entry name" value="PROTEIN UNC-13 HOMOLOG"/>
    <property type="match status" value="1"/>
</dbReference>
<dbReference type="PROSITE" id="PS51258">
    <property type="entry name" value="MHD1"/>
    <property type="match status" value="1"/>
</dbReference>
<feature type="domain" description="C2" evidence="7">
    <location>
        <begin position="556"/>
        <end position="666"/>
    </location>
</feature>
<dbReference type="InterPro" id="IPR046349">
    <property type="entry name" value="C1-like_sf"/>
</dbReference>